<proteinExistence type="predicted"/>
<gene>
    <name evidence="2" type="ORF">EGYM00163_LOCUS26960</name>
</gene>
<dbReference type="EMBL" id="HBJA01076832">
    <property type="protein sequence ID" value="CAE0815802.1"/>
    <property type="molecule type" value="Transcribed_RNA"/>
</dbReference>
<feature type="region of interest" description="Disordered" evidence="1">
    <location>
        <begin position="118"/>
        <end position="170"/>
    </location>
</feature>
<accession>A0A7S4FUR0</accession>
<evidence type="ECO:0000313" key="2">
    <source>
        <dbReference type="EMBL" id="CAE0815802.1"/>
    </source>
</evidence>
<organism evidence="2">
    <name type="scientific">Eutreptiella gymnastica</name>
    <dbReference type="NCBI Taxonomy" id="73025"/>
    <lineage>
        <taxon>Eukaryota</taxon>
        <taxon>Discoba</taxon>
        <taxon>Euglenozoa</taxon>
        <taxon>Euglenida</taxon>
        <taxon>Spirocuta</taxon>
        <taxon>Euglenophyceae</taxon>
        <taxon>Eutreptiales</taxon>
        <taxon>Eutreptiaceae</taxon>
        <taxon>Eutreptiella</taxon>
    </lineage>
</organism>
<reference evidence="2" key="1">
    <citation type="submission" date="2021-01" db="EMBL/GenBank/DDBJ databases">
        <authorList>
            <person name="Corre E."/>
            <person name="Pelletier E."/>
            <person name="Niang G."/>
            <person name="Scheremetjew M."/>
            <person name="Finn R."/>
            <person name="Kale V."/>
            <person name="Holt S."/>
            <person name="Cochrane G."/>
            <person name="Meng A."/>
            <person name="Brown T."/>
            <person name="Cohen L."/>
        </authorList>
    </citation>
    <scope>NUCLEOTIDE SEQUENCE</scope>
    <source>
        <strain evidence="2">CCMP1594</strain>
    </source>
</reference>
<name>A0A7S4FUR0_9EUGL</name>
<sequence length="221" mass="24678">MGKQLSALRWYAVSIHMQQAATFSVLCCSVKRKRQWRHAEASLQIQPKIDVPLHIAISCLNLQQQTVRLGHSKTVHHNVLWTGSAIVQQHTVLVSSTTHRGITFARCFTVNDETVAVSPHQRTTRYPKKRVQLDPNKSDNTGRTETDRQQPTFEHHRSAEHSTAQCSAAPAERCSTARPGQCSTARTVQCRAQHSAVRHNTHTVLRGTAHAVQCSSAHTQC</sequence>
<protein>
    <submittedName>
        <fullName evidence="2">Uncharacterized protein</fullName>
    </submittedName>
</protein>
<feature type="compositionally biased region" description="Basic and acidic residues" evidence="1">
    <location>
        <begin position="136"/>
        <end position="160"/>
    </location>
</feature>
<dbReference type="AlphaFoldDB" id="A0A7S4FUR0"/>
<evidence type="ECO:0000256" key="1">
    <source>
        <dbReference type="SAM" id="MobiDB-lite"/>
    </source>
</evidence>